<dbReference type="PROSITE" id="PS51186">
    <property type="entry name" value="GNAT"/>
    <property type="match status" value="1"/>
</dbReference>
<name>A0A919MLQ9_9ACTN</name>
<gene>
    <name evidence="2" type="ORF">Ani05nite_77480</name>
</gene>
<sequence length="159" mass="17259">MAQIGLRAVRDDDLDEIFDQRRDPVSVWMAAFTAEDPDDRAAFDAHIARLRNDPEILLLAVTVDGALAGTVGSFPVGADTEITYWLARAFWGAGVATRAVELLLDLVPVRPITARAASDNAGSLGVLRKAGFRPVGKEVAYATARRREIEETVLRLDGL</sequence>
<dbReference type="EMBL" id="BOMQ01000097">
    <property type="protein sequence ID" value="GIE54214.1"/>
    <property type="molecule type" value="Genomic_DNA"/>
</dbReference>
<accession>A0A919MLQ9</accession>
<protein>
    <submittedName>
        <fullName evidence="2">N-acetyltransferase</fullName>
    </submittedName>
</protein>
<feature type="domain" description="N-acetyltransferase" evidence="1">
    <location>
        <begin position="4"/>
        <end position="159"/>
    </location>
</feature>
<comment type="caution">
    <text evidence="2">The sequence shown here is derived from an EMBL/GenBank/DDBJ whole genome shotgun (WGS) entry which is preliminary data.</text>
</comment>
<dbReference type="SUPFAM" id="SSF55729">
    <property type="entry name" value="Acyl-CoA N-acyltransferases (Nat)"/>
    <property type="match status" value="1"/>
</dbReference>
<dbReference type="AlphaFoldDB" id="A0A919MLQ9"/>
<organism evidence="2 3">
    <name type="scientific">Actinoplanes nipponensis</name>
    <dbReference type="NCBI Taxonomy" id="135950"/>
    <lineage>
        <taxon>Bacteria</taxon>
        <taxon>Bacillati</taxon>
        <taxon>Actinomycetota</taxon>
        <taxon>Actinomycetes</taxon>
        <taxon>Micromonosporales</taxon>
        <taxon>Micromonosporaceae</taxon>
        <taxon>Actinoplanes</taxon>
    </lineage>
</organism>
<dbReference type="InterPro" id="IPR000182">
    <property type="entry name" value="GNAT_dom"/>
</dbReference>
<dbReference type="PANTHER" id="PTHR43328:SF1">
    <property type="entry name" value="N-ACETYLTRANSFERASE DOMAIN-CONTAINING PROTEIN"/>
    <property type="match status" value="1"/>
</dbReference>
<evidence type="ECO:0000313" key="3">
    <source>
        <dbReference type="Proteomes" id="UP000647172"/>
    </source>
</evidence>
<dbReference type="InterPro" id="IPR016181">
    <property type="entry name" value="Acyl_CoA_acyltransferase"/>
</dbReference>
<evidence type="ECO:0000313" key="2">
    <source>
        <dbReference type="EMBL" id="GIE54214.1"/>
    </source>
</evidence>
<evidence type="ECO:0000259" key="1">
    <source>
        <dbReference type="PROSITE" id="PS51186"/>
    </source>
</evidence>
<dbReference type="Pfam" id="PF13302">
    <property type="entry name" value="Acetyltransf_3"/>
    <property type="match status" value="1"/>
</dbReference>
<dbReference type="Gene3D" id="3.40.630.30">
    <property type="match status" value="1"/>
</dbReference>
<dbReference type="Proteomes" id="UP000647172">
    <property type="component" value="Unassembled WGS sequence"/>
</dbReference>
<proteinExistence type="predicted"/>
<reference evidence="2" key="1">
    <citation type="submission" date="2021-01" db="EMBL/GenBank/DDBJ databases">
        <title>Whole genome shotgun sequence of Actinoplanes nipponensis NBRC 14063.</title>
        <authorList>
            <person name="Komaki H."/>
            <person name="Tamura T."/>
        </authorList>
    </citation>
    <scope>NUCLEOTIDE SEQUENCE</scope>
    <source>
        <strain evidence="2">NBRC 14063</strain>
    </source>
</reference>
<dbReference type="PANTHER" id="PTHR43328">
    <property type="entry name" value="ACETYLTRANSFERASE-RELATED"/>
    <property type="match status" value="1"/>
</dbReference>
<dbReference type="GO" id="GO:0016747">
    <property type="term" value="F:acyltransferase activity, transferring groups other than amino-acyl groups"/>
    <property type="evidence" value="ECO:0007669"/>
    <property type="project" value="InterPro"/>
</dbReference>
<keyword evidence="3" id="KW-1185">Reference proteome</keyword>
<dbReference type="RefSeq" id="WP_203776791.1">
    <property type="nucleotide sequence ID" value="NZ_BAAAYJ010000084.1"/>
</dbReference>